<comment type="caution">
    <text evidence="1">The sequence shown here is derived from an EMBL/GenBank/DDBJ whole genome shotgun (WGS) entry which is preliminary data.</text>
</comment>
<proteinExistence type="predicted"/>
<keyword evidence="2" id="KW-1185">Reference proteome</keyword>
<dbReference type="EMBL" id="JAAIUW010000010">
    <property type="protein sequence ID" value="KAF7811391.1"/>
    <property type="molecule type" value="Genomic_DNA"/>
</dbReference>
<protein>
    <submittedName>
        <fullName evidence="1">Uncharacterized protein</fullName>
    </submittedName>
</protein>
<reference evidence="1" key="1">
    <citation type="submission" date="2020-09" db="EMBL/GenBank/DDBJ databases">
        <title>Genome-Enabled Discovery of Anthraquinone Biosynthesis in Senna tora.</title>
        <authorList>
            <person name="Kang S.-H."/>
            <person name="Pandey R.P."/>
            <person name="Lee C.-M."/>
            <person name="Sim J.-S."/>
            <person name="Jeong J.-T."/>
            <person name="Choi B.-S."/>
            <person name="Jung M."/>
            <person name="Ginzburg D."/>
            <person name="Zhao K."/>
            <person name="Won S.Y."/>
            <person name="Oh T.-J."/>
            <person name="Yu Y."/>
            <person name="Kim N.-H."/>
            <person name="Lee O.R."/>
            <person name="Lee T.-H."/>
            <person name="Bashyal P."/>
            <person name="Kim T.-S."/>
            <person name="Lee W.-H."/>
            <person name="Kawkins C."/>
            <person name="Kim C.-K."/>
            <person name="Kim J.S."/>
            <person name="Ahn B.O."/>
            <person name="Rhee S.Y."/>
            <person name="Sohng J.K."/>
        </authorList>
    </citation>
    <scope>NUCLEOTIDE SEQUENCE</scope>
    <source>
        <tissue evidence="1">Leaf</tissue>
    </source>
</reference>
<organism evidence="1 2">
    <name type="scientific">Senna tora</name>
    <dbReference type="NCBI Taxonomy" id="362788"/>
    <lineage>
        <taxon>Eukaryota</taxon>
        <taxon>Viridiplantae</taxon>
        <taxon>Streptophyta</taxon>
        <taxon>Embryophyta</taxon>
        <taxon>Tracheophyta</taxon>
        <taxon>Spermatophyta</taxon>
        <taxon>Magnoliopsida</taxon>
        <taxon>eudicotyledons</taxon>
        <taxon>Gunneridae</taxon>
        <taxon>Pentapetalae</taxon>
        <taxon>rosids</taxon>
        <taxon>fabids</taxon>
        <taxon>Fabales</taxon>
        <taxon>Fabaceae</taxon>
        <taxon>Caesalpinioideae</taxon>
        <taxon>Cassia clade</taxon>
        <taxon>Senna</taxon>
    </lineage>
</organism>
<accession>A0A834SX84</accession>
<dbReference type="AlphaFoldDB" id="A0A834SX84"/>
<gene>
    <name evidence="1" type="ORF">G2W53_032367</name>
</gene>
<dbReference type="Proteomes" id="UP000634136">
    <property type="component" value="Unassembled WGS sequence"/>
</dbReference>
<evidence type="ECO:0000313" key="2">
    <source>
        <dbReference type="Proteomes" id="UP000634136"/>
    </source>
</evidence>
<name>A0A834SX84_9FABA</name>
<evidence type="ECO:0000313" key="1">
    <source>
        <dbReference type="EMBL" id="KAF7811391.1"/>
    </source>
</evidence>
<sequence>MNQWKIWSDRDAKVIKWVGLVLWESVERNMRFVNRSSYLPPVDFPCVDAAFGLEN</sequence>